<keyword evidence="3" id="KW-0282">Flagellum</keyword>
<keyword evidence="3" id="KW-0969">Cilium</keyword>
<dbReference type="OrthoDB" id="280334at2"/>
<gene>
    <name evidence="3" type="ORF">SAMN05443428_10779</name>
</gene>
<sequence length="134" mass="14796">MEINAIGSSQNNSTVKRDIIDKDVFLKILSVELANQDPLNAKDNTQYISQLAQFTSLEQTNNLYASISKLLLSQRTTEGALLIGKNVGFKYNDGSEDGTIKYDIVKSVKIEKGNVYLITEKGKYSIDDVVSVGE</sequence>
<accession>A0A1T4XB70</accession>
<evidence type="ECO:0000313" key="3">
    <source>
        <dbReference type="EMBL" id="SKA86378.1"/>
    </source>
</evidence>
<dbReference type="RefSeq" id="WP_078696229.1">
    <property type="nucleotide sequence ID" value="NZ_FUYH01000007.1"/>
</dbReference>
<keyword evidence="4" id="KW-1185">Reference proteome</keyword>
<protein>
    <submittedName>
        <fullName evidence="3">Flagellar basal-body rod modification protein FlgD</fullName>
    </submittedName>
</protein>
<name>A0A1T4XB70_9CLOT</name>
<proteinExistence type="inferred from homology"/>
<dbReference type="GO" id="GO:0044781">
    <property type="term" value="P:bacterial-type flagellum organization"/>
    <property type="evidence" value="ECO:0007669"/>
    <property type="project" value="UniProtKB-KW"/>
</dbReference>
<dbReference type="Pfam" id="PF03963">
    <property type="entry name" value="FlgD"/>
    <property type="match status" value="1"/>
</dbReference>
<reference evidence="4" key="1">
    <citation type="submission" date="2017-02" db="EMBL/GenBank/DDBJ databases">
        <authorList>
            <person name="Varghese N."/>
            <person name="Submissions S."/>
        </authorList>
    </citation>
    <scope>NUCLEOTIDE SEQUENCE [LARGE SCALE GENOMIC DNA]</scope>
    <source>
        <strain evidence="4">USBA 833</strain>
    </source>
</reference>
<dbReference type="AlphaFoldDB" id="A0A1T4XB70"/>
<evidence type="ECO:0000256" key="1">
    <source>
        <dbReference type="ARBA" id="ARBA00010577"/>
    </source>
</evidence>
<dbReference type="STRING" id="1147123.SAMN05443428_10779"/>
<dbReference type="EMBL" id="FUYH01000007">
    <property type="protein sequence ID" value="SKA86378.1"/>
    <property type="molecule type" value="Genomic_DNA"/>
</dbReference>
<evidence type="ECO:0000256" key="2">
    <source>
        <dbReference type="ARBA" id="ARBA00022795"/>
    </source>
</evidence>
<keyword evidence="2" id="KW-1005">Bacterial flagellum biogenesis</keyword>
<dbReference type="Proteomes" id="UP000190105">
    <property type="component" value="Unassembled WGS sequence"/>
</dbReference>
<organism evidence="3 4">
    <name type="scientific">Caloramator quimbayensis</name>
    <dbReference type="NCBI Taxonomy" id="1147123"/>
    <lineage>
        <taxon>Bacteria</taxon>
        <taxon>Bacillati</taxon>
        <taxon>Bacillota</taxon>
        <taxon>Clostridia</taxon>
        <taxon>Eubacteriales</taxon>
        <taxon>Clostridiaceae</taxon>
        <taxon>Caloramator</taxon>
    </lineage>
</organism>
<evidence type="ECO:0000313" key="4">
    <source>
        <dbReference type="Proteomes" id="UP000190105"/>
    </source>
</evidence>
<dbReference type="InterPro" id="IPR005648">
    <property type="entry name" value="FlgD"/>
</dbReference>
<comment type="similarity">
    <text evidence="1">Belongs to the FlgD family.</text>
</comment>
<keyword evidence="3" id="KW-0966">Cell projection</keyword>